<dbReference type="RefSeq" id="WP_143373836.1">
    <property type="nucleotide sequence ID" value="NZ_VJVZ01000008.1"/>
</dbReference>
<keyword evidence="1" id="KW-0812">Transmembrane</keyword>
<keyword evidence="3" id="KW-1185">Reference proteome</keyword>
<proteinExistence type="predicted"/>
<dbReference type="OrthoDB" id="1364645at2"/>
<comment type="caution">
    <text evidence="2">The sequence shown here is derived from an EMBL/GenBank/DDBJ whole genome shotgun (WGS) entry which is preliminary data.</text>
</comment>
<dbReference type="AlphaFoldDB" id="A0A552UZE2"/>
<evidence type="ECO:0000256" key="1">
    <source>
        <dbReference type="SAM" id="Phobius"/>
    </source>
</evidence>
<name>A0A552UZE2_9FLAO</name>
<keyword evidence="1" id="KW-1133">Transmembrane helix</keyword>
<gene>
    <name evidence="2" type="ORF">FMM05_13030</name>
</gene>
<sequence>MKLILLLPNIALFAISFFNLNDTTSQPNIAVTLLHLFVMLICLTFTGLIVRSMFTIKQVEMNEHTNEVMHQVTA</sequence>
<protein>
    <submittedName>
        <fullName evidence="2">Uncharacterized protein</fullName>
    </submittedName>
</protein>
<feature type="transmembrane region" description="Helical" evidence="1">
    <location>
        <begin position="28"/>
        <end position="50"/>
    </location>
</feature>
<reference evidence="2 3" key="1">
    <citation type="submission" date="2019-07" db="EMBL/GenBank/DDBJ databases">
        <title>Flavobacterium sp. nov., isolated from glacier ice.</title>
        <authorList>
            <person name="Liu Q."/>
            <person name="Xin Y.-H."/>
        </authorList>
    </citation>
    <scope>NUCLEOTIDE SEQUENCE [LARGE SCALE GENOMIC DNA]</scope>
    <source>
        <strain evidence="2 3">ZT4R6</strain>
    </source>
</reference>
<dbReference type="EMBL" id="VJVZ01000008">
    <property type="protein sequence ID" value="TRW23579.1"/>
    <property type="molecule type" value="Genomic_DNA"/>
</dbReference>
<keyword evidence="1" id="KW-0472">Membrane</keyword>
<evidence type="ECO:0000313" key="3">
    <source>
        <dbReference type="Proteomes" id="UP000320643"/>
    </source>
</evidence>
<accession>A0A552UZE2</accession>
<dbReference type="Proteomes" id="UP000320643">
    <property type="component" value="Unassembled WGS sequence"/>
</dbReference>
<evidence type="ECO:0000313" key="2">
    <source>
        <dbReference type="EMBL" id="TRW23579.1"/>
    </source>
</evidence>
<organism evidence="2 3">
    <name type="scientific">Flavobacterium zepuense</name>
    <dbReference type="NCBI Taxonomy" id="2593302"/>
    <lineage>
        <taxon>Bacteria</taxon>
        <taxon>Pseudomonadati</taxon>
        <taxon>Bacteroidota</taxon>
        <taxon>Flavobacteriia</taxon>
        <taxon>Flavobacteriales</taxon>
        <taxon>Flavobacteriaceae</taxon>
        <taxon>Flavobacterium</taxon>
    </lineage>
</organism>